<comment type="caution">
    <text evidence="1">The sequence shown here is derived from an EMBL/GenBank/DDBJ whole genome shotgun (WGS) entry which is preliminary data.</text>
</comment>
<organism evidence="1 2">
    <name type="scientific">Paenibacillus wenxiniae</name>
    <dbReference type="NCBI Taxonomy" id="1636843"/>
    <lineage>
        <taxon>Bacteria</taxon>
        <taxon>Bacillati</taxon>
        <taxon>Bacillota</taxon>
        <taxon>Bacilli</taxon>
        <taxon>Bacillales</taxon>
        <taxon>Paenibacillaceae</taxon>
        <taxon>Paenibacillus</taxon>
    </lineage>
</organism>
<dbReference type="Pfam" id="PF07307">
    <property type="entry name" value="HEPPP_synt_1"/>
    <property type="match status" value="1"/>
</dbReference>
<evidence type="ECO:0000313" key="1">
    <source>
        <dbReference type="EMBL" id="MFD1885091.1"/>
    </source>
</evidence>
<dbReference type="RefSeq" id="WP_347325946.1">
    <property type="nucleotide sequence ID" value="NZ_JBCGUH010000008.1"/>
</dbReference>
<keyword evidence="2" id="KW-1185">Reference proteome</keyword>
<name>A0ABW4RG00_9BACL</name>
<gene>
    <name evidence="1" type="ORF">ACFSC9_06080</name>
</gene>
<sequence length="286" mass="32958">MKPYRLLETSKKYTEYDMIQKHTEVAPFPDVRARLLFLFLSQAGDSRLQENREELFPLVTGLVQMALDTHDRIDTSSAYQREEQMRSRQLNVLAGDYFSSRFYELLAKAGEIGMVARLSEAICENNRLKMDLYVQSNESDVTAAHYMEASIQLKMQLFLSFTSYIDPSAHQLWEQMLYWFSRCEWLATELKAGSNVQPFGEYGLYYVLGQSAPADHSRLKMEASSEDVARYRGEWEARYGIQAHLEQLLQHSLVAINERLQQENHTELAAAVSELTSSYAALVHQV</sequence>
<dbReference type="Proteomes" id="UP001597233">
    <property type="component" value="Unassembled WGS sequence"/>
</dbReference>
<evidence type="ECO:0000313" key="2">
    <source>
        <dbReference type="Proteomes" id="UP001597233"/>
    </source>
</evidence>
<reference evidence="2" key="1">
    <citation type="journal article" date="2019" name="Int. J. Syst. Evol. Microbiol.">
        <title>The Global Catalogue of Microorganisms (GCM) 10K type strain sequencing project: providing services to taxonomists for standard genome sequencing and annotation.</title>
        <authorList>
            <consortium name="The Broad Institute Genomics Platform"/>
            <consortium name="The Broad Institute Genome Sequencing Center for Infectious Disease"/>
            <person name="Wu L."/>
            <person name="Ma J."/>
        </authorList>
    </citation>
    <scope>NUCLEOTIDE SEQUENCE [LARGE SCALE GENOMIC DNA]</scope>
    <source>
        <strain evidence="2">CCUG 54950</strain>
    </source>
</reference>
<protein>
    <submittedName>
        <fullName evidence="1">Heptaprenyl diphosphate synthase component 1</fullName>
    </submittedName>
</protein>
<dbReference type="EMBL" id="JBHUEH010000011">
    <property type="protein sequence ID" value="MFD1885091.1"/>
    <property type="molecule type" value="Genomic_DNA"/>
</dbReference>
<proteinExistence type="predicted"/>
<dbReference type="Gene3D" id="1.20.120.1450">
    <property type="match status" value="1"/>
</dbReference>
<accession>A0ABW4RG00</accession>
<dbReference type="InterPro" id="IPR009920">
    <property type="entry name" value="HEPPP_synth_su1"/>
</dbReference>